<dbReference type="EMBL" id="CABDUW010004409">
    <property type="protein sequence ID" value="VTJ90361.1"/>
    <property type="molecule type" value="Genomic_DNA"/>
</dbReference>
<evidence type="ECO:0000256" key="1">
    <source>
        <dbReference type="SAM" id="MobiDB-lite"/>
    </source>
</evidence>
<organism evidence="2 3">
    <name type="scientific">Marmota monax</name>
    <name type="common">Woodchuck</name>
    <dbReference type="NCBI Taxonomy" id="9995"/>
    <lineage>
        <taxon>Eukaryota</taxon>
        <taxon>Metazoa</taxon>
        <taxon>Chordata</taxon>
        <taxon>Craniata</taxon>
        <taxon>Vertebrata</taxon>
        <taxon>Euteleostomi</taxon>
        <taxon>Mammalia</taxon>
        <taxon>Eutheria</taxon>
        <taxon>Euarchontoglires</taxon>
        <taxon>Glires</taxon>
        <taxon>Rodentia</taxon>
        <taxon>Sciuromorpha</taxon>
        <taxon>Sciuridae</taxon>
        <taxon>Xerinae</taxon>
        <taxon>Marmotini</taxon>
        <taxon>Marmota</taxon>
    </lineage>
</organism>
<accession>A0A5E4DAX7</accession>
<gene>
    <name evidence="2" type="ORF">MONAX_5E004558</name>
</gene>
<evidence type="ECO:0000313" key="2">
    <source>
        <dbReference type="EMBL" id="VTJ90361.1"/>
    </source>
</evidence>
<feature type="compositionally biased region" description="Low complexity" evidence="1">
    <location>
        <begin position="45"/>
        <end position="56"/>
    </location>
</feature>
<feature type="compositionally biased region" description="Low complexity" evidence="1">
    <location>
        <begin position="29"/>
        <end position="38"/>
    </location>
</feature>
<name>A0A5E4DAX7_MARMO</name>
<protein>
    <submittedName>
        <fullName evidence="2">Uncharacterized protein</fullName>
    </submittedName>
</protein>
<dbReference type="Proteomes" id="UP000335636">
    <property type="component" value="Unassembled WGS sequence"/>
</dbReference>
<evidence type="ECO:0000313" key="3">
    <source>
        <dbReference type="Proteomes" id="UP000335636"/>
    </source>
</evidence>
<feature type="region of interest" description="Disordered" evidence="1">
    <location>
        <begin position="29"/>
        <end position="64"/>
    </location>
</feature>
<sequence length="101" mass="10631">DPPACSSLVCFPLLLGDLLRQGPKLTQALQPPELLEQQGAPNTGPQPLRPALRRPAGPVPPHPEIVPNEMSLLLALMGRATRCWAALRTGASSAVTTALNP</sequence>
<proteinExistence type="predicted"/>
<feature type="non-terminal residue" evidence="2">
    <location>
        <position position="1"/>
    </location>
</feature>
<comment type="caution">
    <text evidence="2">The sequence shown here is derived from an EMBL/GenBank/DDBJ whole genome shotgun (WGS) entry which is preliminary data.</text>
</comment>
<keyword evidence="3" id="KW-1185">Reference proteome</keyword>
<dbReference type="AlphaFoldDB" id="A0A5E4DAX7"/>
<reference evidence="2" key="1">
    <citation type="submission" date="2019-04" db="EMBL/GenBank/DDBJ databases">
        <authorList>
            <person name="Alioto T."/>
            <person name="Alioto T."/>
        </authorList>
    </citation>
    <scope>NUCLEOTIDE SEQUENCE [LARGE SCALE GENOMIC DNA]</scope>
</reference>